<feature type="region of interest" description="Disordered" evidence="5">
    <location>
        <begin position="108"/>
        <end position="127"/>
    </location>
</feature>
<dbReference type="InterPro" id="IPR000387">
    <property type="entry name" value="Tyr_Pase_dom"/>
</dbReference>
<dbReference type="PANTHER" id="PTHR10159">
    <property type="entry name" value="DUAL SPECIFICITY PROTEIN PHOSPHATASE"/>
    <property type="match status" value="1"/>
</dbReference>
<dbReference type="Pfam" id="PF00782">
    <property type="entry name" value="DSPc"/>
    <property type="match status" value="1"/>
</dbReference>
<dbReference type="InterPro" id="IPR016130">
    <property type="entry name" value="Tyr_Pase_AS"/>
</dbReference>
<dbReference type="RefSeq" id="XP_049182875.1">
    <property type="nucleotide sequence ID" value="XM_049324380.1"/>
</dbReference>
<evidence type="ECO:0000256" key="4">
    <source>
        <dbReference type="ARBA" id="ARBA00022912"/>
    </source>
</evidence>
<evidence type="ECO:0000313" key="8">
    <source>
        <dbReference type="EMBL" id="KAI3407130.2"/>
    </source>
</evidence>
<dbReference type="Proteomes" id="UP001202479">
    <property type="component" value="Unassembled WGS sequence"/>
</dbReference>
<dbReference type="PROSITE" id="PS00383">
    <property type="entry name" value="TYR_PHOSPHATASE_1"/>
    <property type="match status" value="1"/>
</dbReference>
<dbReference type="CDD" id="cd14521">
    <property type="entry name" value="DSP_fungal_SDP1-like"/>
    <property type="match status" value="1"/>
</dbReference>
<feature type="compositionally biased region" description="Polar residues" evidence="5">
    <location>
        <begin position="17"/>
        <end position="29"/>
    </location>
</feature>
<accession>A0AAI9T229</accession>
<dbReference type="GO" id="GO:0008330">
    <property type="term" value="F:protein tyrosine/threonine phosphatase activity"/>
    <property type="evidence" value="ECO:0007669"/>
    <property type="project" value="TreeGrafter"/>
</dbReference>
<dbReference type="Gene3D" id="3.90.190.10">
    <property type="entry name" value="Protein tyrosine phosphatase superfamily"/>
    <property type="match status" value="1"/>
</dbReference>
<evidence type="ECO:0000313" key="9">
    <source>
        <dbReference type="Proteomes" id="UP001202479"/>
    </source>
</evidence>
<feature type="region of interest" description="Disordered" evidence="5">
    <location>
        <begin position="17"/>
        <end position="76"/>
    </location>
</feature>
<evidence type="ECO:0000256" key="1">
    <source>
        <dbReference type="ARBA" id="ARBA00008601"/>
    </source>
</evidence>
<reference evidence="8" key="1">
    <citation type="journal article" date="2022" name="DNA Res.">
        <title>Genome analysis of five recently described species of the CUG-Ser clade uncovers Candida theae as a new hybrid lineage with pathogenic potential in the Candida parapsilosis species complex.</title>
        <authorList>
            <person name="Mixao V."/>
            <person name="Del Olmo V."/>
            <person name="Hegedusova E."/>
            <person name="Saus E."/>
            <person name="Pryszcz L."/>
            <person name="Cillingova A."/>
            <person name="Nosek J."/>
            <person name="Gabaldon T."/>
        </authorList>
    </citation>
    <scope>NUCLEOTIDE SEQUENCE</scope>
    <source>
        <strain evidence="8">CBS 10844</strain>
    </source>
</reference>
<organism evidence="8 9">
    <name type="scientific">Candida oxycetoniae</name>
    <dbReference type="NCBI Taxonomy" id="497107"/>
    <lineage>
        <taxon>Eukaryota</taxon>
        <taxon>Fungi</taxon>
        <taxon>Dikarya</taxon>
        <taxon>Ascomycota</taxon>
        <taxon>Saccharomycotina</taxon>
        <taxon>Pichiomycetes</taxon>
        <taxon>Debaryomycetaceae</taxon>
        <taxon>Candida/Lodderomyces clade</taxon>
        <taxon>Candida</taxon>
    </lineage>
</organism>
<dbReference type="InterPro" id="IPR000340">
    <property type="entry name" value="Dual-sp_phosphatase_cat-dom"/>
</dbReference>
<name>A0AAI9T229_9ASCO</name>
<dbReference type="GO" id="GO:0005634">
    <property type="term" value="C:nucleus"/>
    <property type="evidence" value="ECO:0007669"/>
    <property type="project" value="TreeGrafter"/>
</dbReference>
<evidence type="ECO:0000256" key="2">
    <source>
        <dbReference type="ARBA" id="ARBA00013064"/>
    </source>
</evidence>
<dbReference type="AlphaFoldDB" id="A0AAI9T229"/>
<keyword evidence="4" id="KW-0904">Protein phosphatase</keyword>
<dbReference type="EMBL" id="JAHUZD010000016">
    <property type="protein sequence ID" value="KAI3407130.2"/>
    <property type="molecule type" value="Genomic_DNA"/>
</dbReference>
<proteinExistence type="inferred from homology"/>
<feature type="domain" description="Tyrosine specific protein phosphatases" evidence="7">
    <location>
        <begin position="491"/>
        <end position="545"/>
    </location>
</feature>
<keyword evidence="3" id="KW-0378">Hydrolase</keyword>
<dbReference type="GO" id="GO:0005829">
    <property type="term" value="C:cytosol"/>
    <property type="evidence" value="ECO:0007669"/>
    <property type="project" value="TreeGrafter"/>
</dbReference>
<dbReference type="PROSITE" id="PS50056">
    <property type="entry name" value="TYR_PHOSPHATASE_2"/>
    <property type="match status" value="1"/>
</dbReference>
<dbReference type="GeneID" id="73377648"/>
<protein>
    <recommendedName>
        <fullName evidence="2">protein-tyrosine-phosphatase</fullName>
        <ecNumber evidence="2">3.1.3.48</ecNumber>
    </recommendedName>
</protein>
<keyword evidence="9" id="KW-1185">Reference proteome</keyword>
<feature type="compositionally biased region" description="Low complexity" evidence="5">
    <location>
        <begin position="323"/>
        <end position="364"/>
    </location>
</feature>
<feature type="domain" description="Tyrosine-protein phosphatase" evidence="6">
    <location>
        <begin position="424"/>
        <end position="595"/>
    </location>
</feature>
<comment type="similarity">
    <text evidence="1">Belongs to the protein-tyrosine phosphatase family. Non-receptor class dual specificity subfamily.</text>
</comment>
<evidence type="ECO:0000256" key="5">
    <source>
        <dbReference type="SAM" id="MobiDB-lite"/>
    </source>
</evidence>
<dbReference type="GO" id="GO:0033550">
    <property type="term" value="F:MAP kinase tyrosine phosphatase activity"/>
    <property type="evidence" value="ECO:0007669"/>
    <property type="project" value="TreeGrafter"/>
</dbReference>
<dbReference type="GO" id="GO:0043409">
    <property type="term" value="P:negative regulation of MAPK cascade"/>
    <property type="evidence" value="ECO:0007669"/>
    <property type="project" value="TreeGrafter"/>
</dbReference>
<feature type="region of interest" description="Disordered" evidence="5">
    <location>
        <begin position="225"/>
        <end position="249"/>
    </location>
</feature>
<feature type="compositionally biased region" description="Low complexity" evidence="5">
    <location>
        <begin position="30"/>
        <end position="70"/>
    </location>
</feature>
<evidence type="ECO:0000259" key="7">
    <source>
        <dbReference type="PROSITE" id="PS50056"/>
    </source>
</evidence>
<gene>
    <name evidence="8" type="ORF">KGF56_000031</name>
</gene>
<dbReference type="SMART" id="SM00195">
    <property type="entry name" value="DSPc"/>
    <property type="match status" value="1"/>
</dbReference>
<comment type="caution">
    <text evidence="8">The sequence shown here is derived from an EMBL/GenBank/DDBJ whole genome shotgun (WGS) entry which is preliminary data.</text>
</comment>
<evidence type="ECO:0000256" key="3">
    <source>
        <dbReference type="ARBA" id="ARBA00022801"/>
    </source>
</evidence>
<evidence type="ECO:0000259" key="6">
    <source>
        <dbReference type="PROSITE" id="PS50054"/>
    </source>
</evidence>
<dbReference type="EC" id="3.1.3.48" evidence="2"/>
<dbReference type="GO" id="GO:0017017">
    <property type="term" value="F:MAP kinase tyrosine/serine/threonine phosphatase activity"/>
    <property type="evidence" value="ECO:0007669"/>
    <property type="project" value="TreeGrafter"/>
</dbReference>
<dbReference type="PANTHER" id="PTHR10159:SF519">
    <property type="entry name" value="DUAL SPECIFICITY PROTEIN PHOSPHATASE MPK3"/>
    <property type="match status" value="1"/>
</dbReference>
<dbReference type="InterPro" id="IPR020422">
    <property type="entry name" value="TYR_PHOSPHATASE_DUAL_dom"/>
</dbReference>
<dbReference type="PROSITE" id="PS50054">
    <property type="entry name" value="TYR_PHOSPHATASE_DUAL"/>
    <property type="match status" value="1"/>
</dbReference>
<sequence length="613" mass="67461">MPSSPYTIYCQQYDFQYPTSNTEDTASNGSQPLSKEQQSPSSSKEQQSPSSSKEQQSPSSSKEQQSPSSPVLMSAVISHENLQQQQQSSSLSQSSTKQSVILIDDSLPRPQTNMLSHGYQSSVSSISSTGSISPLPGLINYSPKHSRKINSFHVSKNTKNLSLNLTSSNGSSSKLNQPNTICSNRNGLSIKSSIDSPTKSLHNLRISQLSENNKTIMYSQEALQTPSVTHTPKLPPPTPRQLRPTSCKSDYEKKSYKFPLSYISPEMDDNISSMSGIIRDSNSSRIERERIFPPAPPPFALDSKSSPLSAPPRLPSPDQVIASSTSTSSRSCNKITSSSSSPSSSASSSSSSSSSSLSPPTKLSKNIKKMSIESPLETNFSKEITESTSLFHVKTPQNLTYNSKLFKIPYELQESTAINAYPTGPRNVLNNLIFLYSDPHNKIDINQYNLVINVAKECLNLSHIYLNQERNHREYVHVPWSHTSLISEDLSDLTTKIDYFLSRGLKILVHCQCGVSRSACVIVAYFMKKFNLGVNEAYEMLKNGKAVNDTSLDTGSDGKDGALVEKKIEVEKCDHICPNMSLIFELMEFGDKLNSNVVTTSQLLTMSPSRVDI</sequence>
<feature type="region of interest" description="Disordered" evidence="5">
    <location>
        <begin position="289"/>
        <end position="367"/>
    </location>
</feature>
<dbReference type="InterPro" id="IPR029021">
    <property type="entry name" value="Prot-tyrosine_phosphatase-like"/>
</dbReference>
<dbReference type="SUPFAM" id="SSF52799">
    <property type="entry name" value="(Phosphotyrosine protein) phosphatases II"/>
    <property type="match status" value="1"/>
</dbReference>
<feature type="compositionally biased region" description="Polar residues" evidence="5">
    <location>
        <begin position="109"/>
        <end position="120"/>
    </location>
</feature>